<sequence>MTTNESRFSFIAFIMSSKPILYGTYSSPTVNGVLMILKALNVDFEFREVRPLKKENQTEDFLKKNPTATIPTLETEDHKFIGDSHAIAVYIAERYGKDDSLYPKDPYKRAKVHQLQHFCNSILFTSCVKAAYAPVFARQTNTIPEEIYKRIEEAFRMLERFLEQNRWVACERLTIADFNCITSVASLYSLRPFTEKTHPRLYDWFQRMMAMPIVVETLSSDAMTASKRFLQKQLSHL</sequence>
<organism evidence="3 4">
    <name type="scientific">Musca domestica</name>
    <name type="common">House fly</name>
    <dbReference type="NCBI Taxonomy" id="7370"/>
    <lineage>
        <taxon>Eukaryota</taxon>
        <taxon>Metazoa</taxon>
        <taxon>Ecdysozoa</taxon>
        <taxon>Arthropoda</taxon>
        <taxon>Hexapoda</taxon>
        <taxon>Insecta</taxon>
        <taxon>Pterygota</taxon>
        <taxon>Neoptera</taxon>
        <taxon>Endopterygota</taxon>
        <taxon>Diptera</taxon>
        <taxon>Brachycera</taxon>
        <taxon>Muscomorpha</taxon>
        <taxon>Muscoidea</taxon>
        <taxon>Muscidae</taxon>
        <taxon>Musca</taxon>
    </lineage>
</organism>
<name>A0A9J7CPK9_MUSDO</name>
<dbReference type="AlphaFoldDB" id="A0A9J7CPK9"/>
<dbReference type="SUPFAM" id="SSF47616">
    <property type="entry name" value="GST C-terminal domain-like"/>
    <property type="match status" value="1"/>
</dbReference>
<dbReference type="InterPro" id="IPR010987">
    <property type="entry name" value="Glutathione-S-Trfase_C-like"/>
</dbReference>
<dbReference type="InterPro" id="IPR004045">
    <property type="entry name" value="Glutathione_S-Trfase_N"/>
</dbReference>
<evidence type="ECO:0000313" key="3">
    <source>
        <dbReference type="Proteomes" id="UP001652621"/>
    </source>
</evidence>
<evidence type="ECO:0000259" key="1">
    <source>
        <dbReference type="PROSITE" id="PS50404"/>
    </source>
</evidence>
<dbReference type="PANTHER" id="PTHR43969">
    <property type="entry name" value="GLUTATHIONE S TRANSFERASE D10, ISOFORM A-RELATED"/>
    <property type="match status" value="1"/>
</dbReference>
<dbReference type="GO" id="GO:0004364">
    <property type="term" value="F:glutathione transferase activity"/>
    <property type="evidence" value="ECO:0007669"/>
    <property type="project" value="TreeGrafter"/>
</dbReference>
<gene>
    <name evidence="4" type="primary">LOC101888181</name>
</gene>
<dbReference type="Gene3D" id="1.20.1050.10">
    <property type="match status" value="1"/>
</dbReference>
<dbReference type="PROSITE" id="PS50405">
    <property type="entry name" value="GST_CTER"/>
    <property type="match status" value="1"/>
</dbReference>
<dbReference type="CDD" id="cd03177">
    <property type="entry name" value="GST_C_Delta_Epsilon"/>
    <property type="match status" value="1"/>
</dbReference>
<dbReference type="Gene3D" id="3.40.30.10">
    <property type="entry name" value="Glutaredoxin"/>
    <property type="match status" value="1"/>
</dbReference>
<dbReference type="InterPro" id="IPR036249">
    <property type="entry name" value="Thioredoxin-like_sf"/>
</dbReference>
<dbReference type="SFLD" id="SFLDG00358">
    <property type="entry name" value="Main_(cytGST)"/>
    <property type="match status" value="1"/>
</dbReference>
<reference evidence="4" key="1">
    <citation type="submission" date="2025-08" db="UniProtKB">
        <authorList>
            <consortium name="RefSeq"/>
        </authorList>
    </citation>
    <scope>IDENTIFICATION</scope>
    <source>
        <strain evidence="4">Aabys</strain>
        <tissue evidence="4">Whole body</tissue>
    </source>
</reference>
<feature type="domain" description="GST C-terminal" evidence="2">
    <location>
        <begin position="105"/>
        <end position="234"/>
    </location>
</feature>
<dbReference type="FunFam" id="1.20.1050.10:FF:000007">
    <property type="entry name" value="Glutathione S-transferase 1-1"/>
    <property type="match status" value="1"/>
</dbReference>
<dbReference type="PANTHER" id="PTHR43969:SF4">
    <property type="entry name" value="FI01423P-RELATED"/>
    <property type="match status" value="1"/>
</dbReference>
<dbReference type="SUPFAM" id="SSF52833">
    <property type="entry name" value="Thioredoxin-like"/>
    <property type="match status" value="1"/>
</dbReference>
<dbReference type="KEGG" id="mde:101888181"/>
<dbReference type="GeneID" id="101888181"/>
<dbReference type="VEuPathDB" id="VectorBase:MDOMA2_000367"/>
<dbReference type="GO" id="GO:0006749">
    <property type="term" value="P:glutathione metabolic process"/>
    <property type="evidence" value="ECO:0007669"/>
    <property type="project" value="TreeGrafter"/>
</dbReference>
<protein>
    <submittedName>
        <fullName evidence="4">Glutathione S-transferase 1-like</fullName>
    </submittedName>
</protein>
<dbReference type="InterPro" id="IPR036282">
    <property type="entry name" value="Glutathione-S-Trfase_C_sf"/>
</dbReference>
<dbReference type="PROSITE" id="PS50404">
    <property type="entry name" value="GST_NTER"/>
    <property type="match status" value="1"/>
</dbReference>
<dbReference type="RefSeq" id="XP_005180753.2">
    <property type="nucleotide sequence ID" value="XM_005180696.4"/>
</dbReference>
<dbReference type="Pfam" id="PF13417">
    <property type="entry name" value="GST_N_3"/>
    <property type="match status" value="1"/>
</dbReference>
<evidence type="ECO:0000313" key="4">
    <source>
        <dbReference type="RefSeq" id="XP_005180753.2"/>
    </source>
</evidence>
<proteinExistence type="predicted"/>
<keyword evidence="3" id="KW-1185">Reference proteome</keyword>
<dbReference type="OrthoDB" id="2309723at2759"/>
<feature type="domain" description="GST N-terminal" evidence="1">
    <location>
        <begin position="17"/>
        <end position="99"/>
    </location>
</feature>
<accession>A0A9J7CPK9</accession>
<dbReference type="Proteomes" id="UP001652621">
    <property type="component" value="Unplaced"/>
</dbReference>
<evidence type="ECO:0000259" key="2">
    <source>
        <dbReference type="PROSITE" id="PS50405"/>
    </source>
</evidence>
<dbReference type="SFLD" id="SFLDS00019">
    <property type="entry name" value="Glutathione_Transferase_(cytos"/>
    <property type="match status" value="1"/>
</dbReference>
<dbReference type="InterPro" id="IPR004046">
    <property type="entry name" value="GST_C"/>
</dbReference>
<dbReference type="Pfam" id="PF00043">
    <property type="entry name" value="GST_C"/>
    <property type="match status" value="1"/>
</dbReference>
<dbReference type="InterPro" id="IPR040079">
    <property type="entry name" value="Glutathione_S-Trfase"/>
</dbReference>